<keyword evidence="12" id="KW-0175">Coiled coil</keyword>
<dbReference type="PANTHER" id="PTHR15082:SF2">
    <property type="entry name" value="NADH DEHYDROGENASE [UBIQUINONE] 1 BETA SUBCOMPLEX SUBUNIT 3"/>
    <property type="match status" value="1"/>
</dbReference>
<evidence type="ECO:0000256" key="4">
    <source>
        <dbReference type="ARBA" id="ARBA00022448"/>
    </source>
</evidence>
<keyword evidence="7" id="KW-0999">Mitochondrion inner membrane</keyword>
<evidence type="ECO:0000256" key="2">
    <source>
        <dbReference type="ARBA" id="ARBA00004298"/>
    </source>
</evidence>
<comment type="similarity">
    <text evidence="3">Belongs to the complex I NDUFB3 subunit family.</text>
</comment>
<dbReference type="GO" id="GO:0005743">
    <property type="term" value="C:mitochondrial inner membrane"/>
    <property type="evidence" value="ECO:0007669"/>
    <property type="project" value="UniProtKB-SubCell"/>
</dbReference>
<gene>
    <name evidence="13" type="ORF">IFM89_023265</name>
</gene>
<proteinExistence type="inferred from homology"/>
<evidence type="ECO:0000313" key="13">
    <source>
        <dbReference type="EMBL" id="KAF9610565.1"/>
    </source>
</evidence>
<accession>A0A835I0X6</accession>
<dbReference type="Pfam" id="PF08122">
    <property type="entry name" value="NDUF_B12"/>
    <property type="match status" value="1"/>
</dbReference>
<reference evidence="13 14" key="1">
    <citation type="submission" date="2020-10" db="EMBL/GenBank/DDBJ databases">
        <title>The Coptis chinensis genome and diversification of protoberbering-type alkaloids.</title>
        <authorList>
            <person name="Wang B."/>
            <person name="Shu S."/>
            <person name="Song C."/>
            <person name="Liu Y."/>
        </authorList>
    </citation>
    <scope>NUCLEOTIDE SEQUENCE [LARGE SCALE GENOMIC DNA]</scope>
    <source>
        <strain evidence="13">HL-2020</strain>
        <tissue evidence="13">Leaf</tissue>
    </source>
</reference>
<evidence type="ECO:0000256" key="7">
    <source>
        <dbReference type="ARBA" id="ARBA00022792"/>
    </source>
</evidence>
<dbReference type="AlphaFoldDB" id="A0A835I0X6"/>
<protein>
    <submittedName>
        <fullName evidence="13">Uncharacterized protein</fullName>
    </submittedName>
</protein>
<feature type="coiled-coil region" evidence="12">
    <location>
        <begin position="82"/>
        <end position="109"/>
    </location>
</feature>
<comment type="caution">
    <text evidence="13">The sequence shown here is derived from an EMBL/GenBank/DDBJ whole genome shotgun (WGS) entry which is preliminary data.</text>
</comment>
<dbReference type="EMBL" id="JADFTS010000004">
    <property type="protein sequence ID" value="KAF9610565.1"/>
    <property type="molecule type" value="Genomic_DNA"/>
</dbReference>
<name>A0A835I0X6_9MAGN</name>
<evidence type="ECO:0000256" key="1">
    <source>
        <dbReference type="ARBA" id="ARBA00003195"/>
    </source>
</evidence>
<dbReference type="OrthoDB" id="521512at2759"/>
<evidence type="ECO:0000256" key="8">
    <source>
        <dbReference type="ARBA" id="ARBA00022982"/>
    </source>
</evidence>
<evidence type="ECO:0000313" key="14">
    <source>
        <dbReference type="Proteomes" id="UP000631114"/>
    </source>
</evidence>
<keyword evidence="5" id="KW-0679">Respiratory chain</keyword>
<comment type="function">
    <text evidence="1">Accessory subunit of the mitochondrial membrane respiratory chain NADH dehydrogenase (Complex I), that is believed not to be involved in catalysis. Complex I functions in the transfer of electrons from NADH to the respiratory chain. The immediate electron acceptor for the enzyme is believed to be ubiquinone.</text>
</comment>
<dbReference type="PANTHER" id="PTHR15082">
    <property type="entry name" value="NADH-UBIQUINONE OXIDOREDUCTASE B12 SUBUNIT"/>
    <property type="match status" value="1"/>
</dbReference>
<keyword evidence="10" id="KW-0496">Mitochondrion</keyword>
<comment type="subcellular location">
    <subcellularLocation>
        <location evidence="2">Mitochondrion inner membrane</location>
        <topology evidence="2">Single-pass membrane protein</topology>
        <orientation evidence="2">Matrix side</orientation>
    </subcellularLocation>
</comment>
<keyword evidence="9" id="KW-1133">Transmembrane helix</keyword>
<evidence type="ECO:0000256" key="12">
    <source>
        <dbReference type="SAM" id="Coils"/>
    </source>
</evidence>
<organism evidence="13 14">
    <name type="scientific">Coptis chinensis</name>
    <dbReference type="NCBI Taxonomy" id="261450"/>
    <lineage>
        <taxon>Eukaryota</taxon>
        <taxon>Viridiplantae</taxon>
        <taxon>Streptophyta</taxon>
        <taxon>Embryophyta</taxon>
        <taxon>Tracheophyta</taxon>
        <taxon>Spermatophyta</taxon>
        <taxon>Magnoliopsida</taxon>
        <taxon>Ranunculales</taxon>
        <taxon>Ranunculaceae</taxon>
        <taxon>Coptidoideae</taxon>
        <taxon>Coptis</taxon>
    </lineage>
</organism>
<evidence type="ECO:0000256" key="9">
    <source>
        <dbReference type="ARBA" id="ARBA00022989"/>
    </source>
</evidence>
<dbReference type="GO" id="GO:0022900">
    <property type="term" value="P:electron transport chain"/>
    <property type="evidence" value="ECO:0007669"/>
    <property type="project" value="InterPro"/>
</dbReference>
<keyword evidence="14" id="KW-1185">Reference proteome</keyword>
<sequence>MGKQLGPTGEFFKRRDEWRKHPMVGNQLRHATPGLGIALVAFGIYLVEGLDLSAIVSILFTGMQGGHLISIRAYDFICLSTIESIVCAMKALRNDCQQLENLLEVFESMVVDQRWCKDESLGKISSV</sequence>
<keyword evidence="4" id="KW-0813">Transport</keyword>
<dbReference type="Proteomes" id="UP000631114">
    <property type="component" value="Unassembled WGS sequence"/>
</dbReference>
<evidence type="ECO:0000256" key="11">
    <source>
        <dbReference type="ARBA" id="ARBA00023136"/>
    </source>
</evidence>
<keyword evidence="8" id="KW-0249">Electron transport</keyword>
<evidence type="ECO:0000256" key="10">
    <source>
        <dbReference type="ARBA" id="ARBA00023128"/>
    </source>
</evidence>
<keyword evidence="11" id="KW-0472">Membrane</keyword>
<evidence type="ECO:0000256" key="6">
    <source>
        <dbReference type="ARBA" id="ARBA00022692"/>
    </source>
</evidence>
<evidence type="ECO:0000256" key="5">
    <source>
        <dbReference type="ARBA" id="ARBA00022660"/>
    </source>
</evidence>
<evidence type="ECO:0000256" key="3">
    <source>
        <dbReference type="ARBA" id="ARBA00005667"/>
    </source>
</evidence>
<dbReference type="GO" id="GO:0032981">
    <property type="term" value="P:mitochondrial respiratory chain complex I assembly"/>
    <property type="evidence" value="ECO:0007669"/>
    <property type="project" value="TreeGrafter"/>
</dbReference>
<keyword evidence="6" id="KW-0812">Transmembrane</keyword>
<dbReference type="InterPro" id="IPR012576">
    <property type="entry name" value="NDUFB3"/>
</dbReference>